<evidence type="ECO:0000313" key="3">
    <source>
        <dbReference type="Proteomes" id="UP000185687"/>
    </source>
</evidence>
<proteinExistence type="predicted"/>
<dbReference type="Proteomes" id="UP000185687">
    <property type="component" value="Unassembled WGS sequence"/>
</dbReference>
<dbReference type="InterPro" id="IPR058320">
    <property type="entry name" value="DUF8007"/>
</dbReference>
<protein>
    <submittedName>
        <fullName evidence="2">Uncharacterized protein</fullName>
    </submittedName>
</protein>
<dbReference type="OrthoDB" id="165777at2157"/>
<dbReference type="KEGG" id="hda:BB347_09925"/>
<reference evidence="1 4" key="1">
    <citation type="submission" date="2017-01" db="EMBL/GenBank/DDBJ databases">
        <title>Complete genome sequence of Haloterrigena daqingensis type strain (JX313T).</title>
        <authorList>
            <person name="Shuang W."/>
        </authorList>
    </citation>
    <scope>NUCLEOTIDE SEQUENCE [LARGE SCALE GENOMIC DNA]</scope>
    <source>
        <strain evidence="1 4">JX313</strain>
    </source>
</reference>
<sequence length="74" mass="8528">MAPDRESCGRCSMSVTVDVVRAHQGTDEEGEYGPYSGKRIEVEERELRYVSPGFWLSKVTSKLERATTRFVWNR</sequence>
<dbReference type="AlphaFoldDB" id="A0A1N7CHV2"/>
<evidence type="ECO:0000313" key="2">
    <source>
        <dbReference type="EMBL" id="SIR63155.1"/>
    </source>
</evidence>
<accession>A0A1N7CHV2</accession>
<evidence type="ECO:0000313" key="4">
    <source>
        <dbReference type="Proteomes" id="UP000187321"/>
    </source>
</evidence>
<dbReference type="Proteomes" id="UP000187321">
    <property type="component" value="Chromosome"/>
</dbReference>
<dbReference type="EMBL" id="CP019327">
    <property type="protein sequence ID" value="APX96914.1"/>
    <property type="molecule type" value="Genomic_DNA"/>
</dbReference>
<dbReference type="RefSeq" id="WP_076581050.1">
    <property type="nucleotide sequence ID" value="NZ_CP019327.1"/>
</dbReference>
<dbReference type="STRING" id="588898.BB347_09925"/>
<name>A0A1N7CHV2_9EURY</name>
<evidence type="ECO:0000313" key="1">
    <source>
        <dbReference type="EMBL" id="APX96914.1"/>
    </source>
</evidence>
<reference evidence="2 3" key="2">
    <citation type="submission" date="2017-01" db="EMBL/GenBank/DDBJ databases">
        <authorList>
            <person name="Mah S.A."/>
            <person name="Swanson W.J."/>
            <person name="Moy G.W."/>
            <person name="Vacquier V.D."/>
        </authorList>
    </citation>
    <scope>NUCLEOTIDE SEQUENCE [LARGE SCALE GENOMIC DNA]</scope>
    <source>
        <strain evidence="2 3">CGMCC 1.8909</strain>
    </source>
</reference>
<dbReference type="Pfam" id="PF26029">
    <property type="entry name" value="DUF8007"/>
    <property type="match status" value="1"/>
</dbReference>
<dbReference type="GeneID" id="30956262"/>
<gene>
    <name evidence="1" type="ORF">BB347_09925</name>
    <name evidence="2" type="ORF">SAMN05421809_1714</name>
</gene>
<keyword evidence="3" id="KW-1185">Reference proteome</keyword>
<dbReference type="EMBL" id="FTNP01000002">
    <property type="protein sequence ID" value="SIR63155.1"/>
    <property type="molecule type" value="Genomic_DNA"/>
</dbReference>
<organism evidence="2 3">
    <name type="scientific">Natronorubrum daqingense</name>
    <dbReference type="NCBI Taxonomy" id="588898"/>
    <lineage>
        <taxon>Archaea</taxon>
        <taxon>Methanobacteriati</taxon>
        <taxon>Methanobacteriota</taxon>
        <taxon>Stenosarchaea group</taxon>
        <taxon>Halobacteria</taxon>
        <taxon>Halobacteriales</taxon>
        <taxon>Natrialbaceae</taxon>
        <taxon>Natronorubrum</taxon>
    </lineage>
</organism>